<name>A0A853DCR9_9MICO</name>
<reference evidence="4 5" key="1">
    <citation type="submission" date="2020-07" db="EMBL/GenBank/DDBJ databases">
        <title>Sequencing the genomes of 1000 actinobacteria strains.</title>
        <authorList>
            <person name="Klenk H.-P."/>
        </authorList>
    </citation>
    <scope>NUCLEOTIDE SEQUENCE [LARGE SCALE GENOMIC DNA]</scope>
    <source>
        <strain evidence="4 5">DSM 29531</strain>
    </source>
</reference>
<feature type="signal peptide" evidence="3">
    <location>
        <begin position="1"/>
        <end position="21"/>
    </location>
</feature>
<evidence type="ECO:0000256" key="1">
    <source>
        <dbReference type="ARBA" id="ARBA00022729"/>
    </source>
</evidence>
<dbReference type="RefSeq" id="WP_179481563.1">
    <property type="nucleotide sequence ID" value="NZ_JACCFW010000001.1"/>
</dbReference>
<gene>
    <name evidence="4" type="ORF">HNR15_002105</name>
</gene>
<feature type="compositionally biased region" description="Low complexity" evidence="2">
    <location>
        <begin position="37"/>
        <end position="74"/>
    </location>
</feature>
<dbReference type="EMBL" id="JACCFW010000001">
    <property type="protein sequence ID" value="NYJ75142.1"/>
    <property type="molecule type" value="Genomic_DNA"/>
</dbReference>
<evidence type="ECO:0000256" key="3">
    <source>
        <dbReference type="SAM" id="SignalP"/>
    </source>
</evidence>
<evidence type="ECO:0008006" key="6">
    <source>
        <dbReference type="Google" id="ProtNLM"/>
    </source>
</evidence>
<dbReference type="Proteomes" id="UP000571817">
    <property type="component" value="Unassembled WGS sequence"/>
</dbReference>
<evidence type="ECO:0000313" key="4">
    <source>
        <dbReference type="EMBL" id="NYJ75142.1"/>
    </source>
</evidence>
<sequence>MSRASSLCLPALITLAATTVAACGTATAPGLETPTVAASGTTSASSAPSDSSSTSGDSASPSTSSSAPQSSAGAVCKTDSTIGPTYSATMATKPFGTMVQVTDELQRTLQVSPAKPRQITAADPSLLDPGMQYVAVDVRTHLVSGYSLYMSYIDFNLFDAAHRTCYRTSSPSALPEAQQLSGTTLNSTTKDANGAVVFEVPVGTDLSTMTLAFAGGLNDTPQAQWKG</sequence>
<proteinExistence type="predicted"/>
<protein>
    <recommendedName>
        <fullName evidence="6">DUF4352 domain-containing protein</fullName>
    </recommendedName>
</protein>
<dbReference type="InterPro" id="IPR029050">
    <property type="entry name" value="Immunoprotect_excell_Ig-like"/>
</dbReference>
<dbReference type="AlphaFoldDB" id="A0A853DCR9"/>
<keyword evidence="5" id="KW-1185">Reference proteome</keyword>
<feature type="chain" id="PRO_5039146703" description="DUF4352 domain-containing protein" evidence="3">
    <location>
        <begin position="22"/>
        <end position="227"/>
    </location>
</feature>
<accession>A0A853DCR9</accession>
<feature type="region of interest" description="Disordered" evidence="2">
    <location>
        <begin position="30"/>
        <end position="76"/>
    </location>
</feature>
<dbReference type="Gene3D" id="2.60.40.1240">
    <property type="match status" value="1"/>
</dbReference>
<organism evidence="4 5">
    <name type="scientific">Allobranchiibius huperziae</name>
    <dbReference type="NCBI Taxonomy" id="1874116"/>
    <lineage>
        <taxon>Bacteria</taxon>
        <taxon>Bacillati</taxon>
        <taxon>Actinomycetota</taxon>
        <taxon>Actinomycetes</taxon>
        <taxon>Micrococcales</taxon>
        <taxon>Dermacoccaceae</taxon>
        <taxon>Allobranchiibius</taxon>
    </lineage>
</organism>
<evidence type="ECO:0000313" key="5">
    <source>
        <dbReference type="Proteomes" id="UP000571817"/>
    </source>
</evidence>
<keyword evidence="1 3" id="KW-0732">Signal</keyword>
<evidence type="ECO:0000256" key="2">
    <source>
        <dbReference type="SAM" id="MobiDB-lite"/>
    </source>
</evidence>
<dbReference type="PROSITE" id="PS51257">
    <property type="entry name" value="PROKAR_LIPOPROTEIN"/>
    <property type="match status" value="1"/>
</dbReference>
<comment type="caution">
    <text evidence="4">The sequence shown here is derived from an EMBL/GenBank/DDBJ whole genome shotgun (WGS) entry which is preliminary data.</text>
</comment>